<evidence type="ECO:0000313" key="2">
    <source>
        <dbReference type="Proteomes" id="UP000011864"/>
    </source>
</evidence>
<dbReference type="KEGG" id="gps:C427_2453"/>
<dbReference type="Gene3D" id="3.60.60.10">
    <property type="entry name" value="Penicillin V Acylase, Chain A"/>
    <property type="match status" value="1"/>
</dbReference>
<dbReference type="Proteomes" id="UP000011864">
    <property type="component" value="Chromosome"/>
</dbReference>
<proteinExistence type="predicted"/>
<evidence type="ECO:0000313" key="1">
    <source>
        <dbReference type="EMBL" id="AGH44562.1"/>
    </source>
</evidence>
<dbReference type="PATRIC" id="fig|1129794.4.peg.2432"/>
<dbReference type="Pfam" id="PF05742">
    <property type="entry name" value="TANGO2"/>
    <property type="match status" value="1"/>
</dbReference>
<protein>
    <recommendedName>
        <fullName evidence="3">NRDE family protein</fullName>
    </recommendedName>
</protein>
<sequence>MCILFVAVNQHKDYPLIIAANRDEFFNRGTSESHIWHSDNSIIAGKDLQAGGTWMGVNEKGYIASLTNIRDPQKISADAITRGELVSHYLQQPISDYHKTLSAHKDNYNGYNLLFGKWNNLAVYNNHLDQLQQLTDGYYGLSNASLNSPWPKINKGVAKLQEYCQDDHDIDPDILFKLLLDKSLAADEDLPKTGIPIDWERRLSSIFILGDEYGTRSSTVLKVDKQQNVQWYERTYNNQAKCLSTQSFNFSII</sequence>
<dbReference type="PANTHER" id="PTHR17985:SF8">
    <property type="entry name" value="TRANSPORT AND GOLGI ORGANIZATION PROTEIN 2 HOMOLOG"/>
    <property type="match status" value="1"/>
</dbReference>
<dbReference type="STRING" id="1129794.C427_2453"/>
<dbReference type="AlphaFoldDB" id="K7A305"/>
<name>K7A305_9ALTE</name>
<dbReference type="HOGENOM" id="CLU_047037_1_1_6"/>
<dbReference type="InterPro" id="IPR008551">
    <property type="entry name" value="TANGO2"/>
</dbReference>
<evidence type="ECO:0008006" key="3">
    <source>
        <dbReference type="Google" id="ProtNLM"/>
    </source>
</evidence>
<reference evidence="1 2" key="1">
    <citation type="journal article" date="2013" name="Genome Announc.">
        <title>Complete Genome Sequence of Glaciecola psychrophila Strain 170T.</title>
        <authorList>
            <person name="Yin J."/>
            <person name="Chen J."/>
            <person name="Liu G."/>
            <person name="Yu Y."/>
            <person name="Song L."/>
            <person name="Wang X."/>
            <person name="Qu X."/>
        </authorList>
    </citation>
    <scope>NUCLEOTIDE SEQUENCE [LARGE SCALE GENOMIC DNA]</scope>
    <source>
        <strain evidence="1 2">170</strain>
    </source>
</reference>
<dbReference type="RefSeq" id="WP_007636419.1">
    <property type="nucleotide sequence ID" value="NC_020514.1"/>
</dbReference>
<dbReference type="eggNOG" id="COG3332">
    <property type="taxonomic scope" value="Bacteria"/>
</dbReference>
<dbReference type="OrthoDB" id="4380123at2"/>
<dbReference type="EMBL" id="CP003837">
    <property type="protein sequence ID" value="AGH44562.1"/>
    <property type="molecule type" value="Genomic_DNA"/>
</dbReference>
<dbReference type="PANTHER" id="PTHR17985">
    <property type="entry name" value="SER/THR-RICH PROTEIN T10 IN DGCR REGION"/>
    <property type="match status" value="1"/>
</dbReference>
<organism evidence="1 2">
    <name type="scientific">Paraglaciecola psychrophila 170</name>
    <dbReference type="NCBI Taxonomy" id="1129794"/>
    <lineage>
        <taxon>Bacteria</taxon>
        <taxon>Pseudomonadati</taxon>
        <taxon>Pseudomonadota</taxon>
        <taxon>Gammaproteobacteria</taxon>
        <taxon>Alteromonadales</taxon>
        <taxon>Alteromonadaceae</taxon>
        <taxon>Paraglaciecola</taxon>
    </lineage>
</organism>
<keyword evidence="2" id="KW-1185">Reference proteome</keyword>
<gene>
    <name evidence="1" type="ORF">C427_2453</name>
</gene>
<accession>K7A305</accession>